<comment type="caution">
    <text evidence="21">The sequence shown here is derived from an EMBL/GenBank/DDBJ whole genome shotgun (WGS) entry which is preliminary data.</text>
</comment>
<feature type="binding site" evidence="16">
    <location>
        <position position="231"/>
    </location>
    <ligand>
        <name>L-glutamate</name>
        <dbReference type="ChEBI" id="CHEBI:29985"/>
    </ligand>
</feature>
<dbReference type="InterPro" id="IPR001320">
    <property type="entry name" value="Iontro_rcpt_C"/>
</dbReference>
<dbReference type="Gene3D" id="3.40.190.10">
    <property type="entry name" value="Periplasmic binding protein-like II"/>
    <property type="match status" value="1"/>
</dbReference>
<feature type="transmembrane region" description="Helical" evidence="18">
    <location>
        <begin position="341"/>
        <end position="364"/>
    </location>
</feature>
<evidence type="ECO:0000256" key="15">
    <source>
        <dbReference type="ARBA" id="ARBA00034100"/>
    </source>
</evidence>
<keyword evidence="6 18" id="KW-1133">Transmembrane helix</keyword>
<dbReference type="FunFam" id="3.40.190.10:FF:000024">
    <property type="entry name" value="Glutamate receptor, ionotropic, delta 1"/>
    <property type="match status" value="1"/>
</dbReference>
<evidence type="ECO:0000259" key="20">
    <source>
        <dbReference type="SMART" id="SM00918"/>
    </source>
</evidence>
<dbReference type="FunFam" id="1.10.287.70:FF:000199">
    <property type="entry name" value="Glutamate receptor ionotropic, NMDA 2B"/>
    <property type="match status" value="1"/>
</dbReference>
<evidence type="ECO:0000256" key="5">
    <source>
        <dbReference type="ARBA" id="ARBA00022692"/>
    </source>
</evidence>
<dbReference type="InterPro" id="IPR001828">
    <property type="entry name" value="ANF_lig-bd_rcpt"/>
</dbReference>
<dbReference type="InterPro" id="IPR001508">
    <property type="entry name" value="Iono_Glu_rcpt_met"/>
</dbReference>
<keyword evidence="10" id="KW-0675">Receptor</keyword>
<protein>
    <submittedName>
        <fullName evidence="21">Uncharacterized protein</fullName>
    </submittedName>
</protein>
<dbReference type="InterPro" id="IPR019594">
    <property type="entry name" value="Glu/Gly-bd"/>
</dbReference>
<keyword evidence="5 18" id="KW-0812">Transmembrane</keyword>
<dbReference type="Pfam" id="PF00060">
    <property type="entry name" value="Lig_chan"/>
    <property type="match status" value="1"/>
</dbReference>
<dbReference type="Gene3D" id="3.40.50.2300">
    <property type="match status" value="1"/>
</dbReference>
<evidence type="ECO:0000256" key="16">
    <source>
        <dbReference type="PIRSR" id="PIRSR601508-1"/>
    </source>
</evidence>
<dbReference type="SMART" id="SM00918">
    <property type="entry name" value="Lig_chan-Glu_bd"/>
    <property type="match status" value="1"/>
</dbReference>
<evidence type="ECO:0000256" key="2">
    <source>
        <dbReference type="ARBA" id="ARBA00008685"/>
    </source>
</evidence>
<dbReference type="Pfam" id="PF10613">
    <property type="entry name" value="Lig_chan-Glu_bd"/>
    <property type="match status" value="1"/>
</dbReference>
<feature type="site" description="Crucial to convey clamshell closure to channel opening" evidence="17">
    <location>
        <position position="372"/>
    </location>
</feature>
<dbReference type="PANTHER" id="PTHR18966">
    <property type="entry name" value="IONOTROPIC GLUTAMATE RECEPTOR"/>
    <property type="match status" value="1"/>
</dbReference>
<dbReference type="PRINTS" id="PR00177">
    <property type="entry name" value="NMDARECEPTOR"/>
</dbReference>
<dbReference type="AlphaFoldDB" id="A0AAQ4FAS2"/>
<evidence type="ECO:0000256" key="7">
    <source>
        <dbReference type="ARBA" id="ARBA00023018"/>
    </source>
</evidence>
<proteinExistence type="inferred from homology"/>
<dbReference type="InterPro" id="IPR015683">
    <property type="entry name" value="Ionotropic_Glu_rcpt"/>
</dbReference>
<accession>A0AAQ4FAS2</accession>
<feature type="domain" description="Ionotropic glutamate receptor C-terminal" evidence="19">
    <location>
        <begin position="153"/>
        <end position="346"/>
    </location>
</feature>
<evidence type="ECO:0000259" key="19">
    <source>
        <dbReference type="SMART" id="SM00079"/>
    </source>
</evidence>
<evidence type="ECO:0000256" key="12">
    <source>
        <dbReference type="ARBA" id="ARBA00023257"/>
    </source>
</evidence>
<keyword evidence="4" id="KW-1003">Cell membrane</keyword>
<gene>
    <name evidence="21" type="ORF">V5799_009926</name>
</gene>
<dbReference type="GO" id="GO:0045211">
    <property type="term" value="C:postsynaptic membrane"/>
    <property type="evidence" value="ECO:0007669"/>
    <property type="project" value="UniProtKB-SubCell"/>
</dbReference>
<name>A0AAQ4FAS2_AMBAM</name>
<keyword evidence="9 18" id="KW-0472">Membrane</keyword>
<evidence type="ECO:0000256" key="6">
    <source>
        <dbReference type="ARBA" id="ARBA00022989"/>
    </source>
</evidence>
<dbReference type="SMART" id="SM00079">
    <property type="entry name" value="PBPe"/>
    <property type="match status" value="1"/>
</dbReference>
<evidence type="ECO:0000256" key="9">
    <source>
        <dbReference type="ARBA" id="ARBA00023136"/>
    </source>
</evidence>
<evidence type="ECO:0000313" key="22">
    <source>
        <dbReference type="Proteomes" id="UP001321473"/>
    </source>
</evidence>
<dbReference type="SUPFAM" id="SSF53822">
    <property type="entry name" value="Periplasmic binding protein-like I"/>
    <property type="match status" value="1"/>
</dbReference>
<dbReference type="InterPro" id="IPR028082">
    <property type="entry name" value="Peripla_BP_I"/>
</dbReference>
<comment type="subcellular location">
    <subcellularLocation>
        <location evidence="1">Cell membrane</location>
        <topology evidence="1">Multi-pass membrane protein</topology>
    </subcellularLocation>
    <subcellularLocation>
        <location evidence="15">Postsynaptic cell membrane</location>
    </subcellularLocation>
</comment>
<evidence type="ECO:0000256" key="13">
    <source>
        <dbReference type="ARBA" id="ARBA00023286"/>
    </source>
</evidence>
<evidence type="ECO:0000256" key="1">
    <source>
        <dbReference type="ARBA" id="ARBA00004651"/>
    </source>
</evidence>
<evidence type="ECO:0000256" key="3">
    <source>
        <dbReference type="ARBA" id="ARBA00022448"/>
    </source>
</evidence>
<reference evidence="21 22" key="1">
    <citation type="journal article" date="2023" name="Arcadia Sci">
        <title>De novo assembly of a long-read Amblyomma americanum tick genome.</title>
        <authorList>
            <person name="Chou S."/>
            <person name="Poskanzer K.E."/>
            <person name="Rollins M."/>
            <person name="Thuy-Boun P.S."/>
        </authorList>
    </citation>
    <scope>NUCLEOTIDE SEQUENCE [LARGE SCALE GENOMIC DNA]</scope>
    <source>
        <strain evidence="21">F_SG_1</strain>
        <tissue evidence="21">Salivary glands</tissue>
    </source>
</reference>
<keyword evidence="22" id="KW-1185">Reference proteome</keyword>
<dbReference type="GO" id="GO:0015276">
    <property type="term" value="F:ligand-gated monoatomic ion channel activity"/>
    <property type="evidence" value="ECO:0007669"/>
    <property type="project" value="InterPro"/>
</dbReference>
<keyword evidence="11" id="KW-0325">Glycoprotein</keyword>
<evidence type="ECO:0000256" key="14">
    <source>
        <dbReference type="ARBA" id="ARBA00023303"/>
    </source>
</evidence>
<evidence type="ECO:0000256" key="4">
    <source>
        <dbReference type="ARBA" id="ARBA00022475"/>
    </source>
</evidence>
<evidence type="ECO:0000256" key="10">
    <source>
        <dbReference type="ARBA" id="ARBA00023170"/>
    </source>
</evidence>
<evidence type="ECO:0000313" key="21">
    <source>
        <dbReference type="EMBL" id="KAK8783708.1"/>
    </source>
</evidence>
<keyword evidence="14" id="KW-0407">Ion channel</keyword>
<evidence type="ECO:0000256" key="11">
    <source>
        <dbReference type="ARBA" id="ARBA00023180"/>
    </source>
</evidence>
<feature type="transmembrane region" description="Helical" evidence="18">
    <location>
        <begin position="310"/>
        <end position="329"/>
    </location>
</feature>
<feature type="domain" description="Ionotropic glutamate receptor L-glutamate and glycine-binding" evidence="20">
    <location>
        <begin position="159"/>
        <end position="215"/>
    </location>
</feature>
<organism evidence="21 22">
    <name type="scientific">Amblyomma americanum</name>
    <name type="common">Lone star tick</name>
    <dbReference type="NCBI Taxonomy" id="6943"/>
    <lineage>
        <taxon>Eukaryota</taxon>
        <taxon>Metazoa</taxon>
        <taxon>Ecdysozoa</taxon>
        <taxon>Arthropoda</taxon>
        <taxon>Chelicerata</taxon>
        <taxon>Arachnida</taxon>
        <taxon>Acari</taxon>
        <taxon>Parasitiformes</taxon>
        <taxon>Ixodida</taxon>
        <taxon>Ixodoidea</taxon>
        <taxon>Ixodidae</taxon>
        <taxon>Amblyomminae</taxon>
        <taxon>Amblyomma</taxon>
    </lineage>
</organism>
<dbReference type="Proteomes" id="UP001321473">
    <property type="component" value="Unassembled WGS sequence"/>
</dbReference>
<feature type="transmembrane region" description="Helical" evidence="18">
    <location>
        <begin position="269"/>
        <end position="289"/>
    </location>
</feature>
<keyword evidence="8" id="KW-0406">Ion transport</keyword>
<keyword evidence="7" id="KW-0770">Synapse</keyword>
<dbReference type="EMBL" id="JARKHS020005270">
    <property type="protein sequence ID" value="KAK8783708.1"/>
    <property type="molecule type" value="Genomic_DNA"/>
</dbReference>
<dbReference type="SUPFAM" id="SSF53850">
    <property type="entry name" value="Periplasmic binding protein-like II"/>
    <property type="match status" value="1"/>
</dbReference>
<keyword evidence="12" id="KW-0628">Postsynaptic cell membrane</keyword>
<comment type="similarity">
    <text evidence="2">Belongs to the glutamate-gated ion channel (TC 1.A.10.1) family.</text>
</comment>
<dbReference type="GO" id="GO:0038023">
    <property type="term" value="F:signaling receptor activity"/>
    <property type="evidence" value="ECO:0007669"/>
    <property type="project" value="InterPro"/>
</dbReference>
<keyword evidence="13" id="KW-1071">Ligand-gated ion channel</keyword>
<evidence type="ECO:0000256" key="18">
    <source>
        <dbReference type="SAM" id="Phobius"/>
    </source>
</evidence>
<evidence type="ECO:0000256" key="17">
    <source>
        <dbReference type="PIRSR" id="PIRSR601508-2"/>
    </source>
</evidence>
<sequence>MKRCNFQYSVLEVRTLRGRTRQEFRKQLEPLAAGEARVLLLFASKDDSRELFAAASQLGMTGKNYVWIVTQSVIGAHPGIAPPEYPAGLLGIHYNTSLAKLFDEIERAVLVLGHGLELFVNEPANANATLTPGLRCYEPGRPAHWSQGDNFFRINDTAARKNSTFYKCCMGFCIDLLQKFAQDLGFTYDIHRVEDETWGVQENGTWNGLIAELLEGKADIVVTSIKINSDRQTAVDFTVPFLETGIAIVVAKRTGIISPKAFLEPFDTVSWLLILLVSIQVAAFSIFVFEWMSPSGYDMRITPPREHRFSLFRTYWLVWAILFGAAVNVDCPRGYTARFMSNVWAMFAVVFLAIYTANLAAFMITREEYYNLIGIEDHRAHASF</sequence>
<dbReference type="Gene3D" id="1.10.287.70">
    <property type="match status" value="1"/>
</dbReference>
<keyword evidence="3" id="KW-0813">Transport</keyword>
<dbReference type="Pfam" id="PF01094">
    <property type="entry name" value="ANF_receptor"/>
    <property type="match status" value="1"/>
</dbReference>
<evidence type="ECO:0000256" key="8">
    <source>
        <dbReference type="ARBA" id="ARBA00023065"/>
    </source>
</evidence>